<dbReference type="PANTHER" id="PTHR24198:SF194">
    <property type="entry name" value="INVERSIN-A"/>
    <property type="match status" value="1"/>
</dbReference>
<keyword evidence="1" id="KW-0677">Repeat</keyword>
<evidence type="ECO:0000256" key="3">
    <source>
        <dbReference type="SAM" id="MobiDB-lite"/>
    </source>
</evidence>
<dbReference type="Pfam" id="PF12796">
    <property type="entry name" value="Ank_2"/>
    <property type="match status" value="1"/>
</dbReference>
<evidence type="ECO:0000256" key="2">
    <source>
        <dbReference type="ARBA" id="ARBA00023043"/>
    </source>
</evidence>
<dbReference type="EMBL" id="JAPFFF010000009">
    <property type="protein sequence ID" value="KAK8881912.1"/>
    <property type="molecule type" value="Genomic_DNA"/>
</dbReference>
<dbReference type="SUPFAM" id="SSF48403">
    <property type="entry name" value="Ankyrin repeat"/>
    <property type="match status" value="1"/>
</dbReference>
<proteinExistence type="predicted"/>
<evidence type="ECO:0000313" key="5">
    <source>
        <dbReference type="Proteomes" id="UP001470230"/>
    </source>
</evidence>
<name>A0ABR2JUI6_9EUKA</name>
<dbReference type="Proteomes" id="UP001470230">
    <property type="component" value="Unassembled WGS sequence"/>
</dbReference>
<protein>
    <recommendedName>
        <fullName evidence="6">Ankyrin repeat protein</fullName>
    </recommendedName>
</protein>
<gene>
    <name evidence="4" type="ORF">M9Y10_044550</name>
</gene>
<evidence type="ECO:0000313" key="4">
    <source>
        <dbReference type="EMBL" id="KAK8881912.1"/>
    </source>
</evidence>
<evidence type="ECO:0008006" key="6">
    <source>
        <dbReference type="Google" id="ProtNLM"/>
    </source>
</evidence>
<reference evidence="4 5" key="1">
    <citation type="submission" date="2024-04" db="EMBL/GenBank/DDBJ databases">
        <title>Tritrichomonas musculus Genome.</title>
        <authorList>
            <person name="Alves-Ferreira E."/>
            <person name="Grigg M."/>
            <person name="Lorenzi H."/>
            <person name="Galac M."/>
        </authorList>
    </citation>
    <scope>NUCLEOTIDE SEQUENCE [LARGE SCALE GENOMIC DNA]</scope>
    <source>
        <strain evidence="4 5">EAF2021</strain>
    </source>
</reference>
<feature type="compositionally biased region" description="Basic and acidic residues" evidence="3">
    <location>
        <begin position="51"/>
        <end position="60"/>
    </location>
</feature>
<keyword evidence="5" id="KW-1185">Reference proteome</keyword>
<organism evidence="4 5">
    <name type="scientific">Tritrichomonas musculus</name>
    <dbReference type="NCBI Taxonomy" id="1915356"/>
    <lineage>
        <taxon>Eukaryota</taxon>
        <taxon>Metamonada</taxon>
        <taxon>Parabasalia</taxon>
        <taxon>Tritrichomonadida</taxon>
        <taxon>Tritrichomonadidae</taxon>
        <taxon>Tritrichomonas</taxon>
    </lineage>
</organism>
<dbReference type="Gene3D" id="1.25.40.20">
    <property type="entry name" value="Ankyrin repeat-containing domain"/>
    <property type="match status" value="1"/>
</dbReference>
<dbReference type="SMART" id="SM00248">
    <property type="entry name" value="ANK"/>
    <property type="match status" value="5"/>
</dbReference>
<dbReference type="InterPro" id="IPR002110">
    <property type="entry name" value="Ankyrin_rpt"/>
</dbReference>
<dbReference type="InterPro" id="IPR036770">
    <property type="entry name" value="Ankyrin_rpt-contain_sf"/>
</dbReference>
<keyword evidence="2" id="KW-0040">ANK repeat</keyword>
<feature type="region of interest" description="Disordered" evidence="3">
    <location>
        <begin position="34"/>
        <end position="62"/>
    </location>
</feature>
<sequence>MSDKNTFINAISKNDLQELIQLLRNLRNIGDANYSIPSEGSRTNENNYRNRRNDEGREQEDSIPSTGLTLLHIAAYYDSLECFRYLEVQCKLGLRRPSANGFLPLHYACWSGAHEVALYILTKEPSQATSHPEGISDLHLLYCATIGCDAEILETLFNNGAKMSDTWNNEKKLIEKGIGLHNKAILTLLLKKATQKGRDTSQMTVSMKAVIFHNAEALAAIYNGKNDILAHYVDSTGFHSLISLICETDQKKKTFKQVLIKILNDAQNLKIEPPKTGSLQYQSGVCHWACMYMDIDVAKLMFQTQDVDPNRFDREYKTGPVKLIEKTGKIVIEMLDFILTHTNFNIDIRYNDKSPTLLESFMTAIKPNYEAIEYLVNAGANPKVKHSRTNMTLYDYVRSRSDKKMKKIFQIQ</sequence>
<dbReference type="PANTHER" id="PTHR24198">
    <property type="entry name" value="ANKYRIN REPEAT AND PROTEIN KINASE DOMAIN-CONTAINING PROTEIN"/>
    <property type="match status" value="1"/>
</dbReference>
<comment type="caution">
    <text evidence="4">The sequence shown here is derived from an EMBL/GenBank/DDBJ whole genome shotgun (WGS) entry which is preliminary data.</text>
</comment>
<accession>A0ABR2JUI6</accession>
<evidence type="ECO:0000256" key="1">
    <source>
        <dbReference type="ARBA" id="ARBA00022737"/>
    </source>
</evidence>